<dbReference type="AlphaFoldDB" id="A0A1D2J9W5"/>
<feature type="domain" description="Cyclin-like" evidence="5">
    <location>
        <begin position="445"/>
        <end position="529"/>
    </location>
</feature>
<evidence type="ECO:0000313" key="8">
    <source>
        <dbReference type="Proteomes" id="UP000242814"/>
    </source>
</evidence>
<keyword evidence="2 4" id="KW-0195">Cyclin</keyword>
<feature type="domain" description="Cyclin C-terminal" evidence="6">
    <location>
        <begin position="538"/>
        <end position="653"/>
    </location>
</feature>
<dbReference type="VEuPathDB" id="FungiDB:PADG_01107"/>
<comment type="caution">
    <text evidence="7">The sequence shown here is derived from an EMBL/GenBank/DDBJ whole genome shotgun (WGS) entry which is preliminary data.</text>
</comment>
<evidence type="ECO:0000256" key="1">
    <source>
        <dbReference type="ARBA" id="ARBA00022618"/>
    </source>
</evidence>
<organism evidence="7 8">
    <name type="scientific">Paracoccidioides brasiliensis</name>
    <dbReference type="NCBI Taxonomy" id="121759"/>
    <lineage>
        <taxon>Eukaryota</taxon>
        <taxon>Fungi</taxon>
        <taxon>Dikarya</taxon>
        <taxon>Ascomycota</taxon>
        <taxon>Pezizomycotina</taxon>
        <taxon>Eurotiomycetes</taxon>
        <taxon>Eurotiomycetidae</taxon>
        <taxon>Onygenales</taxon>
        <taxon>Ajellomycetaceae</taxon>
        <taxon>Paracoccidioides</taxon>
    </lineage>
</organism>
<dbReference type="FunFam" id="1.10.472.10:FF:000001">
    <property type="entry name" value="G2/mitotic-specific cyclin"/>
    <property type="match status" value="1"/>
</dbReference>
<keyword evidence="3" id="KW-0131">Cell cycle</keyword>
<dbReference type="SMART" id="SM01332">
    <property type="entry name" value="Cyclin_C"/>
    <property type="match status" value="1"/>
</dbReference>
<dbReference type="Pfam" id="PF00134">
    <property type="entry name" value="Cyclin_N"/>
    <property type="match status" value="1"/>
</dbReference>
<dbReference type="CDD" id="cd20512">
    <property type="entry name" value="CYCLIN_CLBs_yeast_rpt2"/>
    <property type="match status" value="1"/>
</dbReference>
<accession>A0A1D2J9W5</accession>
<dbReference type="SUPFAM" id="SSF47954">
    <property type="entry name" value="Cyclin-like"/>
    <property type="match status" value="2"/>
</dbReference>
<reference evidence="7 8" key="1">
    <citation type="submission" date="2016-06" db="EMBL/GenBank/DDBJ databases">
        <authorList>
            <person name="Kjaerup R.B."/>
            <person name="Dalgaard T.S."/>
            <person name="Juul-Madsen H.R."/>
        </authorList>
    </citation>
    <scope>NUCLEOTIDE SEQUENCE [LARGE SCALE GENOMIC DNA]</scope>
    <source>
        <strain evidence="7 8">Pb300</strain>
    </source>
</reference>
<dbReference type="InterPro" id="IPR004367">
    <property type="entry name" value="Cyclin_C-dom"/>
</dbReference>
<dbReference type="InterPro" id="IPR039361">
    <property type="entry name" value="Cyclin"/>
</dbReference>
<dbReference type="InterPro" id="IPR006671">
    <property type="entry name" value="Cyclin_N"/>
</dbReference>
<dbReference type="EMBL" id="LZYO01000261">
    <property type="protein sequence ID" value="ODH21537.1"/>
    <property type="molecule type" value="Genomic_DNA"/>
</dbReference>
<name>A0A1D2J9W5_PARBR</name>
<evidence type="ECO:0000256" key="4">
    <source>
        <dbReference type="RuleBase" id="RU000383"/>
    </source>
</evidence>
<evidence type="ECO:0000259" key="5">
    <source>
        <dbReference type="SMART" id="SM00385"/>
    </source>
</evidence>
<dbReference type="PROSITE" id="PS00292">
    <property type="entry name" value="CYCLINS"/>
    <property type="match status" value="1"/>
</dbReference>
<proteinExistence type="inferred from homology"/>
<dbReference type="Gene3D" id="1.10.472.10">
    <property type="entry name" value="Cyclin-like"/>
    <property type="match status" value="2"/>
</dbReference>
<dbReference type="VEuPathDB" id="FungiDB:PABG_02666"/>
<dbReference type="InterPro" id="IPR048258">
    <property type="entry name" value="Cyclins_cyclin-box"/>
</dbReference>
<gene>
    <name evidence="7" type="ORF">ACO22_05658</name>
</gene>
<keyword evidence="1" id="KW-0132">Cell division</keyword>
<dbReference type="Proteomes" id="UP000242814">
    <property type="component" value="Unassembled WGS sequence"/>
</dbReference>
<dbReference type="SMART" id="SM00385">
    <property type="entry name" value="CYCLIN"/>
    <property type="match status" value="2"/>
</dbReference>
<dbReference type="Pfam" id="PF02984">
    <property type="entry name" value="Cyclin_C"/>
    <property type="match status" value="1"/>
</dbReference>
<comment type="similarity">
    <text evidence="4">Belongs to the cyclin family.</text>
</comment>
<evidence type="ECO:0000256" key="2">
    <source>
        <dbReference type="ARBA" id="ARBA00023127"/>
    </source>
</evidence>
<dbReference type="OrthoDB" id="5590282at2759"/>
<dbReference type="GO" id="GO:0051301">
    <property type="term" value="P:cell division"/>
    <property type="evidence" value="ECO:0007669"/>
    <property type="project" value="UniProtKB-KW"/>
</dbReference>
<dbReference type="InterPro" id="IPR013763">
    <property type="entry name" value="Cyclin-like_dom"/>
</dbReference>
<dbReference type="InterPro" id="IPR036915">
    <property type="entry name" value="Cyclin-like_sf"/>
</dbReference>
<dbReference type="PANTHER" id="PTHR10177">
    <property type="entry name" value="CYCLINS"/>
    <property type="match status" value="1"/>
</dbReference>
<feature type="domain" description="Cyclin-like" evidence="5">
    <location>
        <begin position="542"/>
        <end position="623"/>
    </location>
</feature>
<evidence type="ECO:0000313" key="7">
    <source>
        <dbReference type="EMBL" id="ODH21537.1"/>
    </source>
</evidence>
<protein>
    <submittedName>
        <fullName evidence="7">Uncharacterized protein</fullName>
    </submittedName>
</protein>
<evidence type="ECO:0000256" key="3">
    <source>
        <dbReference type="ARBA" id="ARBA00023306"/>
    </source>
</evidence>
<sequence>MDAKVSGSSPVPLAPFWYSPFADDDFSIQPQRLSRPLRVRGDENLAPAVNAAGKTLHHRNKSTPSFSTLAGPNGVKNTVKRTAFGDVSNTVNATRSIKDDTSMASKGLLGVVEKPTALSRPTQRPLSVSGGAKFALVNTNAIDPSVKNSSLDKLKANPRKASNKRNTVFKDLELPSVVESEPISSQSHKAQVKNTELIVQPVELLAPIAGKSAVTNVNPVNAAAVKVDHQIKPDLQHSSISTSSDDSPALRSDGVYVEENGEIKVYSRHENADEMPEKPKPGSKINPILTSELEVLPIKRVVTELRTIASENPAPPRVRHDHVHLPSEPEEYWDEEDEDNYEEDGYVTARSHRSRDNTTGGATALLIPKVTQKVKRELAIAKQVVEETRTPEDIEDEAWDTSMVSEYGDDIFQYMREIEMRLLPNAHYMDNQAEIQWSMRSVLMDWLVQVHHRFSLLPETLFLCVNYIDRFLSCKIVSLGKLQLVGATAIFIAAKYEEINCPSLQEIIYMVDNGYSADEILKAERFMLSMLQFELGWPGPMSFLRRISKADDYDLETRTLAKYFLEITIMDERFVGCPPSLTAAGAHCLARLMLRKGNWSPAHVHYSNYTYTQLYPLVSLILECCEDPLKHHSAVFEKYSDRRFKRASTFVQGEMMKNFKLPGVAREDSAAYPIKLFDNPSSWRRQ</sequence>
<evidence type="ECO:0000259" key="6">
    <source>
        <dbReference type="SMART" id="SM01332"/>
    </source>
</evidence>